<dbReference type="AlphaFoldDB" id="A0A2R6X8N4"/>
<sequence length="91" mass="10534">MLLFYRPFDSNKCEIFPPIGRLFFVSVSYDVRHYCGFTPAVRVNEIIDCGRLAGACLIRHLSINLLPCLMEYIPLKFFEVASWTRIVQSTI</sequence>
<dbReference type="Proteomes" id="UP000244005">
    <property type="component" value="Unassembled WGS sequence"/>
</dbReference>
<reference evidence="2" key="1">
    <citation type="journal article" date="2017" name="Cell">
        <title>Insights into land plant evolution garnered from the Marchantia polymorpha genome.</title>
        <authorList>
            <person name="Bowman J.L."/>
            <person name="Kohchi T."/>
            <person name="Yamato K.T."/>
            <person name="Jenkins J."/>
            <person name="Shu S."/>
            <person name="Ishizaki K."/>
            <person name="Yamaoka S."/>
            <person name="Nishihama R."/>
            <person name="Nakamura Y."/>
            <person name="Berger F."/>
            <person name="Adam C."/>
            <person name="Aki S.S."/>
            <person name="Althoff F."/>
            <person name="Araki T."/>
            <person name="Arteaga-Vazquez M.A."/>
            <person name="Balasubrmanian S."/>
            <person name="Barry K."/>
            <person name="Bauer D."/>
            <person name="Boehm C.R."/>
            <person name="Briginshaw L."/>
            <person name="Caballero-Perez J."/>
            <person name="Catarino B."/>
            <person name="Chen F."/>
            <person name="Chiyoda S."/>
            <person name="Chovatia M."/>
            <person name="Davies K.M."/>
            <person name="Delmans M."/>
            <person name="Demura T."/>
            <person name="Dierschke T."/>
            <person name="Dolan L."/>
            <person name="Dorantes-Acosta A.E."/>
            <person name="Eklund D.M."/>
            <person name="Florent S.N."/>
            <person name="Flores-Sandoval E."/>
            <person name="Fujiyama A."/>
            <person name="Fukuzawa H."/>
            <person name="Galik B."/>
            <person name="Grimanelli D."/>
            <person name="Grimwood J."/>
            <person name="Grossniklaus U."/>
            <person name="Hamada T."/>
            <person name="Haseloff J."/>
            <person name="Hetherington A.J."/>
            <person name="Higo A."/>
            <person name="Hirakawa Y."/>
            <person name="Hundley H.N."/>
            <person name="Ikeda Y."/>
            <person name="Inoue K."/>
            <person name="Inoue S.I."/>
            <person name="Ishida S."/>
            <person name="Jia Q."/>
            <person name="Kakita M."/>
            <person name="Kanazawa T."/>
            <person name="Kawai Y."/>
            <person name="Kawashima T."/>
            <person name="Kennedy M."/>
            <person name="Kinose K."/>
            <person name="Kinoshita T."/>
            <person name="Kohara Y."/>
            <person name="Koide E."/>
            <person name="Komatsu K."/>
            <person name="Kopischke S."/>
            <person name="Kubo M."/>
            <person name="Kyozuka J."/>
            <person name="Lagercrantz U."/>
            <person name="Lin S.S."/>
            <person name="Lindquist E."/>
            <person name="Lipzen A.M."/>
            <person name="Lu C.W."/>
            <person name="De Luna E."/>
            <person name="Martienssen R.A."/>
            <person name="Minamino N."/>
            <person name="Mizutani M."/>
            <person name="Mizutani M."/>
            <person name="Mochizuki N."/>
            <person name="Monte I."/>
            <person name="Mosher R."/>
            <person name="Nagasaki H."/>
            <person name="Nakagami H."/>
            <person name="Naramoto S."/>
            <person name="Nishitani K."/>
            <person name="Ohtani M."/>
            <person name="Okamoto T."/>
            <person name="Okumura M."/>
            <person name="Phillips J."/>
            <person name="Pollak B."/>
            <person name="Reinders A."/>
            <person name="Rovekamp M."/>
            <person name="Sano R."/>
            <person name="Sawa S."/>
            <person name="Schmid M.W."/>
            <person name="Shirakawa M."/>
            <person name="Solano R."/>
            <person name="Spunde A."/>
            <person name="Suetsugu N."/>
            <person name="Sugano S."/>
            <person name="Sugiyama A."/>
            <person name="Sun R."/>
            <person name="Suzuki Y."/>
            <person name="Takenaka M."/>
            <person name="Takezawa D."/>
            <person name="Tomogane H."/>
            <person name="Tsuzuki M."/>
            <person name="Ueda T."/>
            <person name="Umeda M."/>
            <person name="Ward J.M."/>
            <person name="Watanabe Y."/>
            <person name="Yazaki K."/>
            <person name="Yokoyama R."/>
            <person name="Yoshitake Y."/>
            <person name="Yotsui I."/>
            <person name="Zachgo S."/>
            <person name="Schmutz J."/>
        </authorList>
    </citation>
    <scope>NUCLEOTIDE SEQUENCE [LARGE SCALE GENOMIC DNA]</scope>
    <source>
        <strain evidence="2">Tak-1</strain>
    </source>
</reference>
<dbReference type="EMBL" id="KZ772701">
    <property type="protein sequence ID" value="PTQ42460.1"/>
    <property type="molecule type" value="Genomic_DNA"/>
</dbReference>
<name>A0A2R6X8N4_MARPO</name>
<accession>A0A2R6X8N4</accession>
<proteinExistence type="predicted"/>
<organism evidence="1 2">
    <name type="scientific">Marchantia polymorpha</name>
    <name type="common">Common liverwort</name>
    <name type="synonym">Marchantia aquatica</name>
    <dbReference type="NCBI Taxonomy" id="3197"/>
    <lineage>
        <taxon>Eukaryota</taxon>
        <taxon>Viridiplantae</taxon>
        <taxon>Streptophyta</taxon>
        <taxon>Embryophyta</taxon>
        <taxon>Marchantiophyta</taxon>
        <taxon>Marchantiopsida</taxon>
        <taxon>Marchantiidae</taxon>
        <taxon>Marchantiales</taxon>
        <taxon>Marchantiaceae</taxon>
        <taxon>Marchantia</taxon>
    </lineage>
</organism>
<protein>
    <submittedName>
        <fullName evidence="1">Uncharacterized protein</fullName>
    </submittedName>
</protein>
<keyword evidence="2" id="KW-1185">Reference proteome</keyword>
<evidence type="ECO:0000313" key="1">
    <source>
        <dbReference type="EMBL" id="PTQ42460.1"/>
    </source>
</evidence>
<gene>
    <name evidence="1" type="ORF">MARPO_0029s0007</name>
</gene>
<evidence type="ECO:0000313" key="2">
    <source>
        <dbReference type="Proteomes" id="UP000244005"/>
    </source>
</evidence>